<protein>
    <submittedName>
        <fullName evidence="5">Protein kinase C-like</fullName>
    </submittedName>
</protein>
<keyword evidence="1" id="KW-0479">Metal-binding</keyword>
<dbReference type="CDD" id="cd20836">
    <property type="entry name" value="C1_cPKC_rpt2"/>
    <property type="match status" value="1"/>
</dbReference>
<accession>A0ABM1EA87</accession>
<dbReference type="SMART" id="SM00109">
    <property type="entry name" value="C1"/>
    <property type="match status" value="1"/>
</dbReference>
<dbReference type="GeneID" id="106810314"/>
<dbReference type="Proteomes" id="UP000695022">
    <property type="component" value="Unplaced"/>
</dbReference>
<evidence type="ECO:0000256" key="1">
    <source>
        <dbReference type="ARBA" id="ARBA00022723"/>
    </source>
</evidence>
<feature type="domain" description="Phorbol-ester/DAG-type" evidence="3">
    <location>
        <begin position="11"/>
        <end position="61"/>
    </location>
</feature>
<dbReference type="PANTHER" id="PTHR22968:SF14">
    <property type="entry name" value="PROTEIN KINASE C"/>
    <property type="match status" value="1"/>
</dbReference>
<keyword evidence="2" id="KW-0862">Zinc</keyword>
<sequence>MSFAQFDPRSKHKFKVYTYTSPTFCDHCGSLLYGLIHQGMKCEACDLNVHKRCRSNVPNLCGCDYTEKRGRINVKINKQSNKLVVTDENRM</sequence>
<dbReference type="PANTHER" id="PTHR22968">
    <property type="entry name" value="PROTEIN KINASE C, MU"/>
    <property type="match status" value="1"/>
</dbReference>
<dbReference type="RefSeq" id="XP_014669108.1">
    <property type="nucleotide sequence ID" value="XM_014813622.1"/>
</dbReference>
<evidence type="ECO:0000313" key="5">
    <source>
        <dbReference type="RefSeq" id="XP_014669108.1"/>
    </source>
</evidence>
<reference evidence="5" key="1">
    <citation type="submission" date="2025-08" db="UniProtKB">
        <authorList>
            <consortium name="RefSeq"/>
        </authorList>
    </citation>
    <scope>IDENTIFICATION</scope>
</reference>
<name>A0ABM1EA87_PRICU</name>
<dbReference type="InterPro" id="IPR046349">
    <property type="entry name" value="C1-like_sf"/>
</dbReference>
<dbReference type="SUPFAM" id="SSF57889">
    <property type="entry name" value="Cysteine-rich domain"/>
    <property type="match status" value="1"/>
</dbReference>
<dbReference type="PROSITE" id="PS50081">
    <property type="entry name" value="ZF_DAG_PE_2"/>
    <property type="match status" value="1"/>
</dbReference>
<evidence type="ECO:0000259" key="3">
    <source>
        <dbReference type="PROSITE" id="PS50081"/>
    </source>
</evidence>
<organism evidence="4 5">
    <name type="scientific">Priapulus caudatus</name>
    <name type="common">Priapulid worm</name>
    <dbReference type="NCBI Taxonomy" id="37621"/>
    <lineage>
        <taxon>Eukaryota</taxon>
        <taxon>Metazoa</taxon>
        <taxon>Ecdysozoa</taxon>
        <taxon>Scalidophora</taxon>
        <taxon>Priapulida</taxon>
        <taxon>Priapulimorpha</taxon>
        <taxon>Priapulimorphida</taxon>
        <taxon>Priapulidae</taxon>
        <taxon>Priapulus</taxon>
    </lineage>
</organism>
<dbReference type="Pfam" id="PF00130">
    <property type="entry name" value="C1_1"/>
    <property type="match status" value="1"/>
</dbReference>
<dbReference type="PRINTS" id="PR00008">
    <property type="entry name" value="DAGPEDOMAIN"/>
</dbReference>
<dbReference type="InterPro" id="IPR020454">
    <property type="entry name" value="DAG/PE-bd"/>
</dbReference>
<gene>
    <name evidence="5" type="primary">LOC106810314</name>
</gene>
<evidence type="ECO:0000313" key="4">
    <source>
        <dbReference type="Proteomes" id="UP000695022"/>
    </source>
</evidence>
<dbReference type="PROSITE" id="PS00479">
    <property type="entry name" value="ZF_DAG_PE_1"/>
    <property type="match status" value="1"/>
</dbReference>
<dbReference type="InterPro" id="IPR002219">
    <property type="entry name" value="PKC_DAG/PE"/>
</dbReference>
<evidence type="ECO:0000256" key="2">
    <source>
        <dbReference type="ARBA" id="ARBA00022833"/>
    </source>
</evidence>
<dbReference type="Gene3D" id="3.30.60.20">
    <property type="match status" value="1"/>
</dbReference>
<proteinExistence type="predicted"/>
<keyword evidence="4" id="KW-1185">Reference proteome</keyword>